<dbReference type="PANTHER" id="PTHR22930">
    <property type="match status" value="1"/>
</dbReference>
<dbReference type="GO" id="GO:0046872">
    <property type="term" value="F:metal ion binding"/>
    <property type="evidence" value="ECO:0007669"/>
    <property type="project" value="UniProtKB-KW"/>
</dbReference>
<dbReference type="GO" id="GO:0016787">
    <property type="term" value="F:hydrolase activity"/>
    <property type="evidence" value="ECO:0007669"/>
    <property type="project" value="UniProtKB-KW"/>
</dbReference>
<evidence type="ECO:0000256" key="1">
    <source>
        <dbReference type="ARBA" id="ARBA00001968"/>
    </source>
</evidence>
<dbReference type="PANTHER" id="PTHR22930:SF85">
    <property type="entry name" value="GH03217P-RELATED"/>
    <property type="match status" value="1"/>
</dbReference>
<comment type="cofactor">
    <cofactor evidence="1">
        <name>a divalent metal cation</name>
        <dbReference type="ChEBI" id="CHEBI:60240"/>
    </cofactor>
</comment>
<comment type="subcellular location">
    <subcellularLocation>
        <location evidence="2">Nucleus</location>
    </subcellularLocation>
</comment>
<dbReference type="GO" id="GO:0005634">
    <property type="term" value="C:nucleus"/>
    <property type="evidence" value="ECO:0007669"/>
    <property type="project" value="UniProtKB-SubCell"/>
</dbReference>
<accession>A0A1X7TJY4</accession>
<evidence type="ECO:0000256" key="7">
    <source>
        <dbReference type="ARBA" id="ARBA00023242"/>
    </source>
</evidence>
<dbReference type="InterPro" id="IPR027806">
    <property type="entry name" value="HARBI1_dom"/>
</dbReference>
<dbReference type="InterPro" id="IPR045249">
    <property type="entry name" value="HARBI1-like"/>
</dbReference>
<evidence type="ECO:0000256" key="4">
    <source>
        <dbReference type="ARBA" id="ARBA00022722"/>
    </source>
</evidence>
<sequence>MSDEGRLSKSANAFNIGLCTVSTIVRLMEEVENFYSRYEAPQCIGAIDGNLIDIRAPTINSTDYINRKSQCSLNVQACFGFKYCFLNVVIKWPGNPAYPLLPHLMKEYVNGGSLPQAQYFWYQICSARNVIECSFGRLKARFGVLKCTMDMHIQQFLYVIYAYFALHNYCEQNHESICEDNV</sequence>
<evidence type="ECO:0000313" key="9">
    <source>
        <dbReference type="EnsemblMetazoa" id="Aqu2.1.15137_001"/>
    </source>
</evidence>
<proteinExistence type="inferred from homology"/>
<protein>
    <recommendedName>
        <fullName evidence="8">DDE Tnp4 domain-containing protein</fullName>
    </recommendedName>
</protein>
<name>A0A1X7TJY4_AMPQE</name>
<feature type="domain" description="DDE Tnp4" evidence="8">
    <location>
        <begin position="96"/>
        <end position="168"/>
    </location>
</feature>
<dbReference type="Pfam" id="PF13359">
    <property type="entry name" value="DDE_Tnp_4"/>
    <property type="match status" value="1"/>
</dbReference>
<dbReference type="eggNOG" id="KOG4585">
    <property type="taxonomic scope" value="Eukaryota"/>
</dbReference>
<dbReference type="AlphaFoldDB" id="A0A1X7TJY4"/>
<evidence type="ECO:0000256" key="3">
    <source>
        <dbReference type="ARBA" id="ARBA00006958"/>
    </source>
</evidence>
<keyword evidence="5" id="KW-0479">Metal-binding</keyword>
<keyword evidence="7" id="KW-0539">Nucleus</keyword>
<evidence type="ECO:0000256" key="2">
    <source>
        <dbReference type="ARBA" id="ARBA00004123"/>
    </source>
</evidence>
<evidence type="ECO:0000256" key="5">
    <source>
        <dbReference type="ARBA" id="ARBA00022723"/>
    </source>
</evidence>
<organism evidence="9">
    <name type="scientific">Amphimedon queenslandica</name>
    <name type="common">Sponge</name>
    <dbReference type="NCBI Taxonomy" id="400682"/>
    <lineage>
        <taxon>Eukaryota</taxon>
        <taxon>Metazoa</taxon>
        <taxon>Porifera</taxon>
        <taxon>Demospongiae</taxon>
        <taxon>Heteroscleromorpha</taxon>
        <taxon>Haplosclerida</taxon>
        <taxon>Niphatidae</taxon>
        <taxon>Amphimedon</taxon>
    </lineage>
</organism>
<dbReference type="InParanoid" id="A0A1X7TJY4"/>
<evidence type="ECO:0000259" key="8">
    <source>
        <dbReference type="Pfam" id="PF13359"/>
    </source>
</evidence>
<evidence type="ECO:0000256" key="6">
    <source>
        <dbReference type="ARBA" id="ARBA00022801"/>
    </source>
</evidence>
<dbReference type="STRING" id="400682.A0A1X7TJY4"/>
<keyword evidence="4" id="KW-0540">Nuclease</keyword>
<keyword evidence="6" id="KW-0378">Hydrolase</keyword>
<reference evidence="9" key="1">
    <citation type="submission" date="2017-05" db="UniProtKB">
        <authorList>
            <consortium name="EnsemblMetazoa"/>
        </authorList>
    </citation>
    <scope>IDENTIFICATION</scope>
</reference>
<comment type="similarity">
    <text evidence="3">Belongs to the HARBI1 family.</text>
</comment>
<dbReference type="EnsemblMetazoa" id="Aqu2.1.15137_001">
    <property type="protein sequence ID" value="Aqu2.1.15137_001"/>
    <property type="gene ID" value="Aqu2.1.15137"/>
</dbReference>
<dbReference type="GO" id="GO:0004518">
    <property type="term" value="F:nuclease activity"/>
    <property type="evidence" value="ECO:0007669"/>
    <property type="project" value="UniProtKB-KW"/>
</dbReference>
<dbReference type="OrthoDB" id="5955800at2759"/>